<feature type="region of interest" description="Disordered" evidence="4">
    <location>
        <begin position="306"/>
        <end position="326"/>
    </location>
</feature>
<dbReference type="InterPro" id="IPR032783">
    <property type="entry name" value="AraC_lig"/>
</dbReference>
<evidence type="ECO:0000256" key="1">
    <source>
        <dbReference type="ARBA" id="ARBA00023015"/>
    </source>
</evidence>
<feature type="domain" description="HTH araC/xylS-type" evidence="5">
    <location>
        <begin position="203"/>
        <end position="301"/>
    </location>
</feature>
<proteinExistence type="predicted"/>
<evidence type="ECO:0000256" key="2">
    <source>
        <dbReference type="ARBA" id="ARBA00023125"/>
    </source>
</evidence>
<evidence type="ECO:0000313" key="7">
    <source>
        <dbReference type="Proteomes" id="UP000295129"/>
    </source>
</evidence>
<reference evidence="6 7" key="1">
    <citation type="submission" date="2019-03" db="EMBL/GenBank/DDBJ databases">
        <title>Genomic Encyclopedia of Type Strains, Phase IV (KMG-IV): sequencing the most valuable type-strain genomes for metagenomic binning, comparative biology and taxonomic classification.</title>
        <authorList>
            <person name="Goeker M."/>
        </authorList>
    </citation>
    <scope>NUCLEOTIDE SEQUENCE [LARGE SCALE GENOMIC DNA]</scope>
    <source>
        <strain evidence="6 7">DSM 12121</strain>
    </source>
</reference>
<keyword evidence="7" id="KW-1185">Reference proteome</keyword>
<dbReference type="GO" id="GO:0003700">
    <property type="term" value="F:DNA-binding transcription factor activity"/>
    <property type="evidence" value="ECO:0007669"/>
    <property type="project" value="InterPro"/>
</dbReference>
<keyword evidence="2 6" id="KW-0238">DNA-binding</keyword>
<dbReference type="InterPro" id="IPR050204">
    <property type="entry name" value="AraC_XylS_family_regulators"/>
</dbReference>
<evidence type="ECO:0000259" key="5">
    <source>
        <dbReference type="PROSITE" id="PS01124"/>
    </source>
</evidence>
<dbReference type="SMART" id="SM00342">
    <property type="entry name" value="HTH_ARAC"/>
    <property type="match status" value="1"/>
</dbReference>
<dbReference type="Gene3D" id="1.10.10.60">
    <property type="entry name" value="Homeodomain-like"/>
    <property type="match status" value="2"/>
</dbReference>
<dbReference type="OrthoDB" id="9789899at2"/>
<dbReference type="InterPro" id="IPR009057">
    <property type="entry name" value="Homeodomain-like_sf"/>
</dbReference>
<protein>
    <submittedName>
        <fullName evidence="6">AraC-like DNA-binding protein</fullName>
    </submittedName>
</protein>
<dbReference type="SUPFAM" id="SSF46689">
    <property type="entry name" value="Homeodomain-like"/>
    <property type="match status" value="2"/>
</dbReference>
<name>A0A4R6DXI3_9RHOO</name>
<keyword evidence="3" id="KW-0804">Transcription</keyword>
<dbReference type="PANTHER" id="PTHR46796:SF7">
    <property type="entry name" value="ARAC FAMILY TRANSCRIPTIONAL REGULATOR"/>
    <property type="match status" value="1"/>
</dbReference>
<evidence type="ECO:0000313" key="6">
    <source>
        <dbReference type="EMBL" id="TDN49564.1"/>
    </source>
</evidence>
<dbReference type="Proteomes" id="UP000295129">
    <property type="component" value="Unassembled WGS sequence"/>
</dbReference>
<dbReference type="AlphaFoldDB" id="A0A4R6DXI3"/>
<dbReference type="EMBL" id="SNVV01000011">
    <property type="protein sequence ID" value="TDN49564.1"/>
    <property type="molecule type" value="Genomic_DNA"/>
</dbReference>
<comment type="caution">
    <text evidence="6">The sequence shown here is derived from an EMBL/GenBank/DDBJ whole genome shotgun (WGS) entry which is preliminary data.</text>
</comment>
<dbReference type="Pfam" id="PF12852">
    <property type="entry name" value="Cupin_6"/>
    <property type="match status" value="1"/>
</dbReference>
<gene>
    <name evidence="6" type="ORF">C7389_11142</name>
</gene>
<dbReference type="PRINTS" id="PR00032">
    <property type="entry name" value="HTHARAC"/>
</dbReference>
<dbReference type="InterPro" id="IPR020449">
    <property type="entry name" value="Tscrpt_reg_AraC-type_HTH"/>
</dbReference>
<dbReference type="InterPro" id="IPR018060">
    <property type="entry name" value="HTH_AraC"/>
</dbReference>
<evidence type="ECO:0000256" key="4">
    <source>
        <dbReference type="SAM" id="MobiDB-lite"/>
    </source>
</evidence>
<evidence type="ECO:0000256" key="3">
    <source>
        <dbReference type="ARBA" id="ARBA00023163"/>
    </source>
</evidence>
<dbReference type="GO" id="GO:0043565">
    <property type="term" value="F:sequence-specific DNA binding"/>
    <property type="evidence" value="ECO:0007669"/>
    <property type="project" value="InterPro"/>
</dbReference>
<dbReference type="RefSeq" id="WP_133592312.1">
    <property type="nucleotide sequence ID" value="NZ_SNVV01000011.1"/>
</dbReference>
<dbReference type="Pfam" id="PF12833">
    <property type="entry name" value="HTH_18"/>
    <property type="match status" value="1"/>
</dbReference>
<sequence length="343" mass="36740">MDPLSDLLSLLKPRSYVSAGVDAGRDWSIQFPDQDKLIKCYAVVSGGCWLAVDGVSGAAHLEKGDCFVLPSGRPFRLASDMALPPEPARNYFPPPRPGAVVTINGGGSCLLVGSRFGVSGGHADMLMGLLPPIVHIRNATEQAAMRWSVERMMQELRDPEPGGFLIAQHLAHMMLVQALRLHVKEAGMNGAGWLFGVADKHLGPAIGAVHADPAHPWTLQALAGRACMSRSAFAEKFRATIGSSPMEYVRRWRMLLAGDRLENSRDSVSAIALSLGYESESAFSMAFKRVMGVSPRQYGRRRMLAANGRPTRPDEPSPASSAALGGQDECRACAAGMTPPHAG</sequence>
<accession>A0A4R6DXI3</accession>
<dbReference type="PROSITE" id="PS01124">
    <property type="entry name" value="HTH_ARAC_FAMILY_2"/>
    <property type="match status" value="1"/>
</dbReference>
<keyword evidence="1" id="KW-0805">Transcription regulation</keyword>
<organism evidence="6 7">
    <name type="scientific">Azoarcus indigens</name>
    <dbReference type="NCBI Taxonomy" id="29545"/>
    <lineage>
        <taxon>Bacteria</taxon>
        <taxon>Pseudomonadati</taxon>
        <taxon>Pseudomonadota</taxon>
        <taxon>Betaproteobacteria</taxon>
        <taxon>Rhodocyclales</taxon>
        <taxon>Zoogloeaceae</taxon>
        <taxon>Azoarcus</taxon>
    </lineage>
</organism>
<dbReference type="PANTHER" id="PTHR46796">
    <property type="entry name" value="HTH-TYPE TRANSCRIPTIONAL ACTIVATOR RHAS-RELATED"/>
    <property type="match status" value="1"/>
</dbReference>